<feature type="transmembrane region" description="Helical" evidence="7">
    <location>
        <begin position="140"/>
        <end position="164"/>
    </location>
</feature>
<keyword evidence="3 7" id="KW-0812">Transmembrane</keyword>
<evidence type="ECO:0000256" key="4">
    <source>
        <dbReference type="ARBA" id="ARBA00022847"/>
    </source>
</evidence>
<keyword evidence="2" id="KW-0813">Transport</keyword>
<proteinExistence type="predicted"/>
<dbReference type="Gene3D" id="1.20.1250.20">
    <property type="entry name" value="MFS general substrate transporter like domains"/>
    <property type="match status" value="2"/>
</dbReference>
<dbReference type="InterPro" id="IPR050382">
    <property type="entry name" value="MFS_Na/Anion_cotransporter"/>
</dbReference>
<sequence length="491" mass="53489">MSKFTNELKRYYSCRWRLCYACGMAFLLLQTLRVDLSMAFVCMLKTPNRTTEEVNNTTNNQLCSGLENHSTNQTFEGEIEWSDTLQSNMLAGYFYGYMVTNILGGVLADKYGGKRVLGGSLLSASILTILHPSLSRISGYLTLILRILTGVVSGPLSAAIQSLFGRWGPPQEKGLLIGFAFACQILGSIVGLSISGFLCDYGFDNGWGSIFYVFGGISLVFSCVCFYVVYDNPNGHPTISEEERSYLNKSIKCRNVVQKVPWKQLVLSPAVWAINFGLFAYAWTSISFQVLLPLYMKEALQVNTTSNGLMSSAPAIGQIIALPLCGRFADFIRSKKYLSTRSVRVLFQTFSMVASASLLIVIGFLRCDQTILISLLLFLSGITISFCSGGALVSNTDIAPSYAGVVFGIANTFASIAGSLGSVAAKSLTPNGTQEEWQIVFALCAIICVSGAILFAILVKTEIQDWANLEGSSSSVYPKYTKGSKVLEVDF</sequence>
<dbReference type="PANTHER" id="PTHR11662:SF399">
    <property type="entry name" value="FI19708P1-RELATED"/>
    <property type="match status" value="1"/>
</dbReference>
<dbReference type="AlphaFoldDB" id="A0A0L8GEX4"/>
<comment type="subcellular location">
    <subcellularLocation>
        <location evidence="1">Membrane</location>
        <topology evidence="1">Multi-pass membrane protein</topology>
    </subcellularLocation>
</comment>
<dbReference type="EMBL" id="KQ422349">
    <property type="protein sequence ID" value="KOF75090.1"/>
    <property type="molecule type" value="Genomic_DNA"/>
</dbReference>
<feature type="transmembrane region" description="Helical" evidence="7">
    <location>
        <begin position="115"/>
        <end position="134"/>
    </location>
</feature>
<dbReference type="FunFam" id="1.20.1250.20:FF:000423">
    <property type="entry name" value="Putative inorganic phosphate cotransporter-like Protein"/>
    <property type="match status" value="1"/>
</dbReference>
<gene>
    <name evidence="9" type="ORF">OCBIM_22035290mg</name>
</gene>
<dbReference type="PANTHER" id="PTHR11662">
    <property type="entry name" value="SOLUTE CARRIER FAMILY 17"/>
    <property type="match status" value="1"/>
</dbReference>
<evidence type="ECO:0000256" key="7">
    <source>
        <dbReference type="SAM" id="Phobius"/>
    </source>
</evidence>
<feature type="transmembrane region" description="Helical" evidence="7">
    <location>
        <begin position="371"/>
        <end position="393"/>
    </location>
</feature>
<dbReference type="Pfam" id="PF07690">
    <property type="entry name" value="MFS_1"/>
    <property type="match status" value="1"/>
</dbReference>
<feature type="transmembrane region" description="Helical" evidence="7">
    <location>
        <begin position="210"/>
        <end position="230"/>
    </location>
</feature>
<dbReference type="InterPro" id="IPR036259">
    <property type="entry name" value="MFS_trans_sf"/>
</dbReference>
<evidence type="ECO:0000256" key="5">
    <source>
        <dbReference type="ARBA" id="ARBA00022989"/>
    </source>
</evidence>
<feature type="transmembrane region" description="Helical" evidence="7">
    <location>
        <begin position="437"/>
        <end position="459"/>
    </location>
</feature>
<dbReference type="InterPro" id="IPR020846">
    <property type="entry name" value="MFS_dom"/>
</dbReference>
<dbReference type="PROSITE" id="PS50850">
    <property type="entry name" value="MFS"/>
    <property type="match status" value="1"/>
</dbReference>
<feature type="transmembrane region" description="Helical" evidence="7">
    <location>
        <begin position="90"/>
        <end position="108"/>
    </location>
</feature>
<evidence type="ECO:0000259" key="8">
    <source>
        <dbReference type="PROSITE" id="PS50850"/>
    </source>
</evidence>
<feature type="transmembrane region" description="Helical" evidence="7">
    <location>
        <begin position="176"/>
        <end position="198"/>
    </location>
</feature>
<organism evidence="9">
    <name type="scientific">Octopus bimaculoides</name>
    <name type="common">California two-spotted octopus</name>
    <dbReference type="NCBI Taxonomy" id="37653"/>
    <lineage>
        <taxon>Eukaryota</taxon>
        <taxon>Metazoa</taxon>
        <taxon>Spiralia</taxon>
        <taxon>Lophotrochozoa</taxon>
        <taxon>Mollusca</taxon>
        <taxon>Cephalopoda</taxon>
        <taxon>Coleoidea</taxon>
        <taxon>Octopodiformes</taxon>
        <taxon>Octopoda</taxon>
        <taxon>Incirrata</taxon>
        <taxon>Octopodidae</taxon>
        <taxon>Octopus</taxon>
    </lineage>
</organism>
<feature type="transmembrane region" description="Helical" evidence="7">
    <location>
        <begin position="272"/>
        <end position="295"/>
    </location>
</feature>
<dbReference type="GO" id="GO:0015293">
    <property type="term" value="F:symporter activity"/>
    <property type="evidence" value="ECO:0007669"/>
    <property type="project" value="UniProtKB-KW"/>
</dbReference>
<keyword evidence="5 7" id="KW-1133">Transmembrane helix</keyword>
<feature type="transmembrane region" description="Helical" evidence="7">
    <location>
        <begin position="405"/>
        <end position="425"/>
    </location>
</feature>
<evidence type="ECO:0000256" key="3">
    <source>
        <dbReference type="ARBA" id="ARBA00022692"/>
    </source>
</evidence>
<feature type="transmembrane region" description="Helical" evidence="7">
    <location>
        <begin position="345"/>
        <end position="365"/>
    </location>
</feature>
<dbReference type="InterPro" id="IPR011701">
    <property type="entry name" value="MFS"/>
</dbReference>
<reference evidence="9" key="1">
    <citation type="submission" date="2015-07" db="EMBL/GenBank/DDBJ databases">
        <title>MeaNS - Measles Nucleotide Surveillance Program.</title>
        <authorList>
            <person name="Tran T."/>
            <person name="Druce J."/>
        </authorList>
    </citation>
    <scope>NUCLEOTIDE SEQUENCE</scope>
    <source>
        <strain evidence="9">UCB-OBI-ISO-001</strain>
        <tissue evidence="9">Gonad</tissue>
    </source>
</reference>
<dbReference type="OrthoDB" id="2985014at2759"/>
<dbReference type="SUPFAM" id="SSF103473">
    <property type="entry name" value="MFS general substrate transporter"/>
    <property type="match status" value="1"/>
</dbReference>
<dbReference type="FunFam" id="1.20.1250.20:FF:000003">
    <property type="entry name" value="Solute carrier family 17 member 3"/>
    <property type="match status" value="1"/>
</dbReference>
<dbReference type="GO" id="GO:0006820">
    <property type="term" value="P:monoatomic anion transport"/>
    <property type="evidence" value="ECO:0007669"/>
    <property type="project" value="TreeGrafter"/>
</dbReference>
<name>A0A0L8GEX4_OCTBM</name>
<evidence type="ECO:0000313" key="9">
    <source>
        <dbReference type="EMBL" id="KOF75090.1"/>
    </source>
</evidence>
<dbReference type="GO" id="GO:0016020">
    <property type="term" value="C:membrane"/>
    <property type="evidence" value="ECO:0007669"/>
    <property type="project" value="UniProtKB-SubCell"/>
</dbReference>
<keyword evidence="4" id="KW-0769">Symport</keyword>
<dbReference type="STRING" id="37653.A0A0L8GEX4"/>
<evidence type="ECO:0000256" key="6">
    <source>
        <dbReference type="ARBA" id="ARBA00023136"/>
    </source>
</evidence>
<evidence type="ECO:0000256" key="2">
    <source>
        <dbReference type="ARBA" id="ARBA00022448"/>
    </source>
</evidence>
<protein>
    <recommendedName>
        <fullName evidence="8">Major facilitator superfamily (MFS) profile domain-containing protein</fullName>
    </recommendedName>
</protein>
<keyword evidence="6 7" id="KW-0472">Membrane</keyword>
<feature type="domain" description="Major facilitator superfamily (MFS) profile" evidence="8">
    <location>
        <begin position="23"/>
        <end position="463"/>
    </location>
</feature>
<evidence type="ECO:0000256" key="1">
    <source>
        <dbReference type="ARBA" id="ARBA00004141"/>
    </source>
</evidence>
<accession>A0A0L8GEX4</accession>